<evidence type="ECO:0000259" key="2">
    <source>
        <dbReference type="Pfam" id="PF06458"/>
    </source>
</evidence>
<evidence type="ECO:0008006" key="6">
    <source>
        <dbReference type="Google" id="ProtNLM"/>
    </source>
</evidence>
<dbReference type="OrthoDB" id="2262761at2"/>
<organism evidence="4 5">
    <name type="scientific">Levilactobacillus hammesii DSM 16381</name>
    <dbReference type="NCBI Taxonomy" id="1423753"/>
    <lineage>
        <taxon>Bacteria</taxon>
        <taxon>Bacillati</taxon>
        <taxon>Bacillota</taxon>
        <taxon>Bacilli</taxon>
        <taxon>Lactobacillales</taxon>
        <taxon>Lactobacillaceae</taxon>
        <taxon>Levilactobacillus</taxon>
    </lineage>
</organism>
<dbReference type="PATRIC" id="fig|1423753.3.peg.2521"/>
<dbReference type="Proteomes" id="UP000051580">
    <property type="component" value="Unassembled WGS sequence"/>
</dbReference>
<protein>
    <recommendedName>
        <fullName evidence="6">DUF5776 domain-containing protein</fullName>
    </recommendedName>
</protein>
<comment type="caution">
    <text evidence="4">The sequence shown here is derived from an EMBL/GenBank/DDBJ whole genome shotgun (WGS) entry which is preliminary data.</text>
</comment>
<feature type="domain" description="MucBP" evidence="2">
    <location>
        <begin position="359"/>
        <end position="421"/>
    </location>
</feature>
<dbReference type="Gene3D" id="3.10.20.320">
    <property type="entry name" value="Putative peptidoglycan bound protein (lpxtg motif)"/>
    <property type="match status" value="1"/>
</dbReference>
<dbReference type="InterPro" id="IPR011889">
    <property type="entry name" value="Liste_lipo_26"/>
</dbReference>
<evidence type="ECO:0000313" key="4">
    <source>
        <dbReference type="EMBL" id="KRL95440.1"/>
    </source>
</evidence>
<name>A0A0R1UQF5_9LACO</name>
<dbReference type="STRING" id="1423753.FD28_GL002404"/>
<dbReference type="Pfam" id="PF19087">
    <property type="entry name" value="DUF5776"/>
    <property type="match status" value="1"/>
</dbReference>
<dbReference type="InterPro" id="IPR009459">
    <property type="entry name" value="MucBP_dom"/>
</dbReference>
<dbReference type="InterPro" id="IPR005046">
    <property type="entry name" value="DUF285"/>
</dbReference>
<dbReference type="NCBIfam" id="TIGR02167">
    <property type="entry name" value="Liste_lipo_26"/>
    <property type="match status" value="1"/>
</dbReference>
<dbReference type="Pfam" id="PF06458">
    <property type="entry name" value="MucBP"/>
    <property type="match status" value="1"/>
</dbReference>
<dbReference type="Gene3D" id="3.80.10.10">
    <property type="entry name" value="Ribonuclease Inhibitor"/>
    <property type="match status" value="1"/>
</dbReference>
<accession>A0A0R1UQF5</accession>
<sequence length="588" mass="64932">MKRLAIGLLTVFLVGVGQPLFTMTGVVAKAQVTATASNTKRAVSNENDAIITKGKFGTVDFYLTAAGDLHLGPGRFPDHVSTPDDLGRGQLISAVTKAYFNRPNITLNNLQTVTKLVTRVILDGPIQAAVNASHTFSRLNAVTTYVNLDQLDTSQTENMAAMFSENAYVTQLDVSHFDTRRVTDMNIMFSSMKRVLELDVSHFNMDNVKNVNSMFSGTAALKQIDFSRGTFAVTEQASQMIAKSGVERLNLPLFEAPGKSNNMLYAADSLSQLTLGPKAQQEKVYSLKNAPKNAQYTGVWQIVGTGTVDNPLGEKFSTGSEIGKIDPDREITQAETYVWEPVNRIIPPVTPPPVTTAQPVTVRYLDERSQPLAPAHRLTGELGTAYRASAMAFSGYRLAKTSGQVAGTFTTEAQQVTFHYEPDLVTGGDGDGIAPISTVVYATKKVGLYRHKDFSAKTRQHWYAKQKRTNRPMFVVTGFATSKNGHLRYRVRDVNHRSKTAGKVGYLTANRSYVQSVYYATKQSRIRVLNPKGVNSYRQVALKGKQRHYRQGTTLRIKKIVKYRKTTRFVLTTGDYVTANKKLVIIAQ</sequence>
<dbReference type="Pfam" id="PF03382">
    <property type="entry name" value="DUF285"/>
    <property type="match status" value="1"/>
</dbReference>
<keyword evidence="1" id="KW-0677">Repeat</keyword>
<dbReference type="InterPro" id="IPR044081">
    <property type="entry name" value="DUF5776"/>
</dbReference>
<evidence type="ECO:0000256" key="1">
    <source>
        <dbReference type="ARBA" id="ARBA00022737"/>
    </source>
</evidence>
<proteinExistence type="predicted"/>
<reference evidence="4 5" key="1">
    <citation type="journal article" date="2015" name="Genome Announc.">
        <title>Expanding the biotechnology potential of lactobacilli through comparative genomics of 213 strains and associated genera.</title>
        <authorList>
            <person name="Sun Z."/>
            <person name="Harris H.M."/>
            <person name="McCann A."/>
            <person name="Guo C."/>
            <person name="Argimon S."/>
            <person name="Zhang W."/>
            <person name="Yang X."/>
            <person name="Jeffery I.B."/>
            <person name="Cooney J.C."/>
            <person name="Kagawa T.F."/>
            <person name="Liu W."/>
            <person name="Song Y."/>
            <person name="Salvetti E."/>
            <person name="Wrobel A."/>
            <person name="Rasinkangas P."/>
            <person name="Parkhill J."/>
            <person name="Rea M.C."/>
            <person name="O'Sullivan O."/>
            <person name="Ritari J."/>
            <person name="Douillard F.P."/>
            <person name="Paul Ross R."/>
            <person name="Yang R."/>
            <person name="Briner A.E."/>
            <person name="Felis G.E."/>
            <person name="de Vos W.M."/>
            <person name="Barrangou R."/>
            <person name="Klaenhammer T.R."/>
            <person name="Caufield P.W."/>
            <person name="Cui Y."/>
            <person name="Zhang H."/>
            <person name="O'Toole P.W."/>
        </authorList>
    </citation>
    <scope>NUCLEOTIDE SEQUENCE [LARGE SCALE GENOMIC DNA]</scope>
    <source>
        <strain evidence="4 5">DSM 16381</strain>
    </source>
</reference>
<evidence type="ECO:0000313" key="5">
    <source>
        <dbReference type="Proteomes" id="UP000051580"/>
    </source>
</evidence>
<dbReference type="RefSeq" id="WP_057733117.1">
    <property type="nucleotide sequence ID" value="NZ_AZFS01000046.1"/>
</dbReference>
<keyword evidence="5" id="KW-1185">Reference proteome</keyword>
<evidence type="ECO:0000259" key="3">
    <source>
        <dbReference type="Pfam" id="PF19087"/>
    </source>
</evidence>
<gene>
    <name evidence="4" type="ORF">FD28_GL002404</name>
</gene>
<dbReference type="EMBL" id="AZFS01000046">
    <property type="protein sequence ID" value="KRL95440.1"/>
    <property type="molecule type" value="Genomic_DNA"/>
</dbReference>
<dbReference type="AlphaFoldDB" id="A0A0R1UQF5"/>
<feature type="domain" description="DUF5776" evidence="3">
    <location>
        <begin position="518"/>
        <end position="584"/>
    </location>
</feature>
<dbReference type="InterPro" id="IPR032675">
    <property type="entry name" value="LRR_dom_sf"/>
</dbReference>